<evidence type="ECO:0000256" key="1">
    <source>
        <dbReference type="SAM" id="Phobius"/>
    </source>
</evidence>
<dbReference type="AlphaFoldDB" id="A0A0Q2R693"/>
<feature type="transmembrane region" description="Helical" evidence="1">
    <location>
        <begin position="40"/>
        <end position="64"/>
    </location>
</feature>
<protein>
    <recommendedName>
        <fullName evidence="4">DUF4436 domain-containing protein</fullName>
    </recommendedName>
</protein>
<name>A0A0Q2R693_MYCGO</name>
<dbReference type="EMBL" id="LKTM01000082">
    <property type="protein sequence ID" value="KQH79606.1"/>
    <property type="molecule type" value="Genomic_DNA"/>
</dbReference>
<keyword evidence="1" id="KW-0472">Membrane</keyword>
<proteinExistence type="predicted"/>
<dbReference type="Pfam" id="PF14494">
    <property type="entry name" value="DUF4436"/>
    <property type="match status" value="1"/>
</dbReference>
<feature type="transmembrane region" description="Helical" evidence="1">
    <location>
        <begin position="287"/>
        <end position="307"/>
    </location>
</feature>
<reference evidence="2 3" key="1">
    <citation type="submission" date="2015-10" db="EMBL/GenBank/DDBJ databases">
        <title>Mycobacterium gordonae draft genome assembly.</title>
        <authorList>
            <person name="Ustinova V."/>
            <person name="Smirnova T."/>
            <person name="Blagodatskikh K."/>
            <person name="Varlamov D."/>
            <person name="Larionova E."/>
            <person name="Chernousova L."/>
        </authorList>
    </citation>
    <scope>NUCLEOTIDE SEQUENCE [LARGE SCALE GENOMIC DNA]</scope>
    <source>
        <strain evidence="2 3">CTRI 14-8773</strain>
    </source>
</reference>
<dbReference type="PANTHER" id="PTHR37330">
    <property type="entry name" value="CONSERVED TRANSMEMBRANE PROTEIN-RELATED"/>
    <property type="match status" value="1"/>
</dbReference>
<comment type="caution">
    <text evidence="2">The sequence shown here is derived from an EMBL/GenBank/DDBJ whole genome shotgun (WGS) entry which is preliminary data.</text>
</comment>
<evidence type="ECO:0000313" key="2">
    <source>
        <dbReference type="EMBL" id="KQH79606.1"/>
    </source>
</evidence>
<dbReference type="Proteomes" id="UP000051677">
    <property type="component" value="Unassembled WGS sequence"/>
</dbReference>
<dbReference type="PANTHER" id="PTHR37330:SF1">
    <property type="entry name" value="CONSERVED TRANSMEMBRANE PROTEIN-RELATED"/>
    <property type="match status" value="1"/>
</dbReference>
<feature type="transmembrane region" description="Helical" evidence="1">
    <location>
        <begin position="221"/>
        <end position="242"/>
    </location>
</feature>
<evidence type="ECO:0000313" key="3">
    <source>
        <dbReference type="Proteomes" id="UP000051677"/>
    </source>
</evidence>
<keyword evidence="1" id="KW-1133">Transmembrane helix</keyword>
<organism evidence="2 3">
    <name type="scientific">Mycobacterium gordonae</name>
    <dbReference type="NCBI Taxonomy" id="1778"/>
    <lineage>
        <taxon>Bacteria</taxon>
        <taxon>Bacillati</taxon>
        <taxon>Actinomycetota</taxon>
        <taxon>Actinomycetes</taxon>
        <taxon>Mycobacteriales</taxon>
        <taxon>Mycobacteriaceae</taxon>
        <taxon>Mycobacterium</taxon>
    </lineage>
</organism>
<keyword evidence="1" id="KW-0812">Transmembrane</keyword>
<feature type="transmembrane region" description="Helical" evidence="1">
    <location>
        <begin position="251"/>
        <end position="267"/>
    </location>
</feature>
<gene>
    <name evidence="2" type="ORF">AO501_02170</name>
</gene>
<sequence>MSSLGCVKGTDLPSDFVSADAPPPEPGIPEHKHMSVRKHLILDSSILIGFAAVYIFTLLNYQWLAPHPLPKVDLRSPKDTVVKVHIDGLRNKENMLDVTLVLKPDEAIVDKKTGRLNIDTAVRFPMQDDLGEVSYDLNKAPEPKKTAIEARGEPRNWPLDTYTTDPIRAEWLAGAGQDRHYEAAKVEVDGSADGFDIDVAEVADSPNDVVITLKRTRAQRIFDIGICLVLITLPAVALFVAIQMVTRRRPFLPPFGTWYAAMLFAVAPLRNFLPGSPPTGAWIDQGLVIWVLLGLAAAMVIYIVAWYRDRPT</sequence>
<evidence type="ECO:0008006" key="4">
    <source>
        <dbReference type="Google" id="ProtNLM"/>
    </source>
</evidence>
<dbReference type="STRING" id="1778.A9W97_16250"/>
<dbReference type="InterPro" id="IPR027948">
    <property type="entry name" value="DUF4436"/>
</dbReference>
<accession>A0A0Q2R693</accession>